<keyword evidence="2" id="KW-1185">Reference proteome</keyword>
<gene>
    <name evidence="1" type="ORF">CLAFUR5_09080</name>
</gene>
<dbReference type="KEGG" id="ffu:CLAFUR5_09080"/>
<evidence type="ECO:0008006" key="3">
    <source>
        <dbReference type="Google" id="ProtNLM"/>
    </source>
</evidence>
<reference evidence="1" key="1">
    <citation type="submission" date="2021-12" db="EMBL/GenBank/DDBJ databases">
        <authorList>
            <person name="Zaccaron A."/>
            <person name="Stergiopoulos I."/>
        </authorList>
    </citation>
    <scope>NUCLEOTIDE SEQUENCE</scope>
    <source>
        <strain evidence="1">Race5_Kim</strain>
    </source>
</reference>
<name>A0A9Q8PH98_PASFU</name>
<sequence length="243" mass="27690">MSDDTMADTISQDVADYLAKRLRDAFPHLKTESLNKLLETSSSLIISTIKAEQSNMAASKLRSNLLKPPAELRNTIYEIALDLPAHKQLEITRSYRPNLSMPALLAVSRQVRSETSSLLWGSATIAIHVVALFQPPLYEPRFFLSDLVKERLCRLGRTQLGLVRRVRLMLIGAGEKVQIENSRLKIPETIDLEAFGFMVGKTEVQIEVAKDSGQELDRADKKWRVRRTGWSWKRSMRRTRLTQ</sequence>
<dbReference type="AlphaFoldDB" id="A0A9Q8PH98"/>
<dbReference type="Proteomes" id="UP000756132">
    <property type="component" value="Chromosome 9"/>
</dbReference>
<protein>
    <recommendedName>
        <fullName evidence="3">F-box domain-containing protein</fullName>
    </recommendedName>
</protein>
<proteinExistence type="predicted"/>
<dbReference type="InterPro" id="IPR038883">
    <property type="entry name" value="AN11006-like"/>
</dbReference>
<dbReference type="GeneID" id="71988958"/>
<reference evidence="1" key="2">
    <citation type="journal article" date="2022" name="Microb. Genom.">
        <title>A chromosome-scale genome assembly of the tomato pathogen Cladosporium fulvum reveals a compartmentalized genome architecture and the presence of a dispensable chromosome.</title>
        <authorList>
            <person name="Zaccaron A.Z."/>
            <person name="Chen L.H."/>
            <person name="Samaras A."/>
            <person name="Stergiopoulos I."/>
        </authorList>
    </citation>
    <scope>NUCLEOTIDE SEQUENCE</scope>
    <source>
        <strain evidence="1">Race5_Kim</strain>
    </source>
</reference>
<evidence type="ECO:0000313" key="2">
    <source>
        <dbReference type="Proteomes" id="UP000756132"/>
    </source>
</evidence>
<dbReference type="PANTHER" id="PTHR42085:SF1">
    <property type="entry name" value="F-BOX DOMAIN-CONTAINING PROTEIN"/>
    <property type="match status" value="1"/>
</dbReference>
<dbReference type="RefSeq" id="XP_047766733.1">
    <property type="nucleotide sequence ID" value="XM_047908228.1"/>
</dbReference>
<dbReference type="EMBL" id="CP090171">
    <property type="protein sequence ID" value="UJO22367.1"/>
    <property type="molecule type" value="Genomic_DNA"/>
</dbReference>
<evidence type="ECO:0000313" key="1">
    <source>
        <dbReference type="EMBL" id="UJO22367.1"/>
    </source>
</evidence>
<accession>A0A9Q8PH98</accession>
<dbReference type="PANTHER" id="PTHR42085">
    <property type="entry name" value="F-BOX DOMAIN-CONTAINING PROTEIN"/>
    <property type="match status" value="1"/>
</dbReference>
<organism evidence="1 2">
    <name type="scientific">Passalora fulva</name>
    <name type="common">Tomato leaf mold</name>
    <name type="synonym">Cladosporium fulvum</name>
    <dbReference type="NCBI Taxonomy" id="5499"/>
    <lineage>
        <taxon>Eukaryota</taxon>
        <taxon>Fungi</taxon>
        <taxon>Dikarya</taxon>
        <taxon>Ascomycota</taxon>
        <taxon>Pezizomycotina</taxon>
        <taxon>Dothideomycetes</taxon>
        <taxon>Dothideomycetidae</taxon>
        <taxon>Mycosphaerellales</taxon>
        <taxon>Mycosphaerellaceae</taxon>
        <taxon>Fulvia</taxon>
    </lineage>
</organism>